<gene>
    <name evidence="1" type="ORF">QV06_08675</name>
</gene>
<dbReference type="AlphaFoldDB" id="A0A1A7PQC0"/>
<dbReference type="Proteomes" id="UP000092626">
    <property type="component" value="Unassembled WGS sequence"/>
</dbReference>
<accession>A0A1A7PQC0</accession>
<name>A0A1A7PQC0_9PAST</name>
<comment type="caution">
    <text evidence="1">The sequence shown here is derived from an EMBL/GenBank/DDBJ whole genome shotgun (WGS) entry which is preliminary data.</text>
</comment>
<proteinExistence type="predicted"/>
<protein>
    <submittedName>
        <fullName evidence="1">Uncharacterized protein</fullName>
    </submittedName>
</protein>
<evidence type="ECO:0000313" key="1">
    <source>
        <dbReference type="EMBL" id="OBX03946.1"/>
    </source>
</evidence>
<dbReference type="EMBL" id="JTJR01000035">
    <property type="protein sequence ID" value="OBX03946.1"/>
    <property type="molecule type" value="Genomic_DNA"/>
</dbReference>
<evidence type="ECO:0000313" key="2">
    <source>
        <dbReference type="Proteomes" id="UP000092626"/>
    </source>
</evidence>
<dbReference type="STRING" id="505345.QV06_08675"/>
<organism evidence="1 2">
    <name type="scientific">Gallibacterium genomosp. 3</name>
    <dbReference type="NCBI Taxonomy" id="505345"/>
    <lineage>
        <taxon>Bacteria</taxon>
        <taxon>Pseudomonadati</taxon>
        <taxon>Pseudomonadota</taxon>
        <taxon>Gammaproteobacteria</taxon>
        <taxon>Pasteurellales</taxon>
        <taxon>Pasteurellaceae</taxon>
        <taxon>Gallibacterium</taxon>
    </lineage>
</organism>
<sequence>MIKDRVQDQTLPDNNKVIHHPLVKRLMVAGDNLPALVIILHGKPHNILNDIDIHGEYVAALSFPVMNIDYHAKKRVRFVSI</sequence>
<reference evidence="1 2" key="1">
    <citation type="submission" date="2014-11" db="EMBL/GenBank/DDBJ databases">
        <title>Pan-genome of Gallibacterium spp.</title>
        <authorList>
            <person name="Kudirkiene E."/>
            <person name="Bojesen A.M."/>
        </authorList>
    </citation>
    <scope>NUCLEOTIDE SEQUENCE [LARGE SCALE GENOMIC DNA]</scope>
    <source>
        <strain evidence="1 2">59/S3/89</strain>
    </source>
</reference>